<dbReference type="Proteomes" id="UP001295794">
    <property type="component" value="Unassembled WGS sequence"/>
</dbReference>
<evidence type="ECO:0000256" key="1">
    <source>
        <dbReference type="SAM" id="MobiDB-lite"/>
    </source>
</evidence>
<dbReference type="EMBL" id="CAVNYO010000168">
    <property type="protein sequence ID" value="CAK5270598.1"/>
    <property type="molecule type" value="Genomic_DNA"/>
</dbReference>
<dbReference type="AlphaFoldDB" id="A0AAD2K803"/>
<dbReference type="EMBL" id="CAVNYO010000477">
    <property type="protein sequence ID" value="CAK5283856.1"/>
    <property type="molecule type" value="Genomic_DNA"/>
</dbReference>
<feature type="compositionally biased region" description="Polar residues" evidence="1">
    <location>
        <begin position="34"/>
        <end position="49"/>
    </location>
</feature>
<accession>A0AAD2K803</accession>
<evidence type="ECO:0000313" key="5">
    <source>
        <dbReference type="EMBL" id="CAK5283872.1"/>
    </source>
</evidence>
<comment type="caution">
    <text evidence="5">The sequence shown here is derived from an EMBL/GenBank/DDBJ whole genome shotgun (WGS) entry which is preliminary data.</text>
</comment>
<evidence type="ECO:0000313" key="4">
    <source>
        <dbReference type="EMBL" id="CAK5283856.1"/>
    </source>
</evidence>
<keyword evidence="6" id="KW-1185">Reference proteome</keyword>
<feature type="region of interest" description="Disordered" evidence="1">
    <location>
        <begin position="122"/>
        <end position="145"/>
    </location>
</feature>
<name>A0AAD2K803_9AGAR</name>
<dbReference type="EMBL" id="CAVNYO010000478">
    <property type="protein sequence ID" value="CAK5283872.1"/>
    <property type="molecule type" value="Genomic_DNA"/>
</dbReference>
<gene>
    <name evidence="3" type="ORF">MYCIT1_LOCUS15144</name>
    <name evidence="4" type="ORF">MYCIT1_LOCUS36740</name>
    <name evidence="5" type="ORF">MYCIT1_LOCUS36771</name>
</gene>
<feature type="transmembrane region" description="Helical" evidence="2">
    <location>
        <begin position="85"/>
        <end position="108"/>
    </location>
</feature>
<evidence type="ECO:0000313" key="6">
    <source>
        <dbReference type="Proteomes" id="UP001295794"/>
    </source>
</evidence>
<keyword evidence="2" id="KW-1133">Transmembrane helix</keyword>
<proteinExistence type="predicted"/>
<evidence type="ECO:0000313" key="3">
    <source>
        <dbReference type="EMBL" id="CAK5270598.1"/>
    </source>
</evidence>
<organism evidence="5 6">
    <name type="scientific">Mycena citricolor</name>
    <dbReference type="NCBI Taxonomy" id="2018698"/>
    <lineage>
        <taxon>Eukaryota</taxon>
        <taxon>Fungi</taxon>
        <taxon>Dikarya</taxon>
        <taxon>Basidiomycota</taxon>
        <taxon>Agaricomycotina</taxon>
        <taxon>Agaricomycetes</taxon>
        <taxon>Agaricomycetidae</taxon>
        <taxon>Agaricales</taxon>
        <taxon>Marasmiineae</taxon>
        <taxon>Mycenaceae</taxon>
        <taxon>Mycena</taxon>
    </lineage>
</organism>
<keyword evidence="2" id="KW-0812">Transmembrane</keyword>
<keyword evidence="2" id="KW-0472">Membrane</keyword>
<reference evidence="5" key="1">
    <citation type="submission" date="2023-11" db="EMBL/GenBank/DDBJ databases">
        <authorList>
            <person name="De Vega J J."/>
            <person name="De Vega J J."/>
        </authorList>
    </citation>
    <scope>NUCLEOTIDE SEQUENCE</scope>
</reference>
<sequence>MSRIHFDRAYQLSGDDSSSIILATATSTAGGSSNPTSMSSRVSSLGPPSTAPSIFTTAAFDTHPSSTLDVTPSPVATVTVTQSHIGTFLAVGISLVVLLIALLCFVYCCGRRSRATADVADDEEIELGSVPKRRAGRAGAMPSGR</sequence>
<feature type="region of interest" description="Disordered" evidence="1">
    <location>
        <begin position="27"/>
        <end position="49"/>
    </location>
</feature>
<evidence type="ECO:0000256" key="2">
    <source>
        <dbReference type="SAM" id="Phobius"/>
    </source>
</evidence>
<protein>
    <submittedName>
        <fullName evidence="5">Uncharacterized protein</fullName>
    </submittedName>
</protein>